<dbReference type="PANTHER" id="PTHR43305:SF1">
    <property type="entry name" value="FAMILY N-ACETYLTRANSFERASE, PUTATIVE (AFU_ORTHOLOGUE AFUA_2G01380)-RELATED"/>
    <property type="match status" value="1"/>
</dbReference>
<reference evidence="2 3" key="1">
    <citation type="submission" date="2016-04" db="EMBL/GenBank/DDBJ databases">
        <title>A degradative enzymes factory behind the ericoid mycorrhizal symbiosis.</title>
        <authorList>
            <consortium name="DOE Joint Genome Institute"/>
            <person name="Martino E."/>
            <person name="Morin E."/>
            <person name="Grelet G."/>
            <person name="Kuo A."/>
            <person name="Kohler A."/>
            <person name="Daghino S."/>
            <person name="Barry K."/>
            <person name="Choi C."/>
            <person name="Cichocki N."/>
            <person name="Clum A."/>
            <person name="Copeland A."/>
            <person name="Hainaut M."/>
            <person name="Haridas S."/>
            <person name="Labutti K."/>
            <person name="Lindquist E."/>
            <person name="Lipzen A."/>
            <person name="Khouja H.-R."/>
            <person name="Murat C."/>
            <person name="Ohm R."/>
            <person name="Olson A."/>
            <person name="Spatafora J."/>
            <person name="Veneault-Fourrey C."/>
            <person name="Henrissat B."/>
            <person name="Grigoriev I."/>
            <person name="Martin F."/>
            <person name="Perotto S."/>
        </authorList>
    </citation>
    <scope>NUCLEOTIDE SEQUENCE [LARGE SCALE GENOMIC DNA]</scope>
    <source>
        <strain evidence="2 3">E</strain>
    </source>
</reference>
<dbReference type="SUPFAM" id="SSF55729">
    <property type="entry name" value="Acyl-CoA N-acyltransferases (Nat)"/>
    <property type="match status" value="1"/>
</dbReference>
<gene>
    <name evidence="2" type="ORF">K444DRAFT_531248</name>
</gene>
<protein>
    <recommendedName>
        <fullName evidence="1">N-acetyltransferase domain-containing protein</fullName>
    </recommendedName>
</protein>
<evidence type="ECO:0000259" key="1">
    <source>
        <dbReference type="PROSITE" id="PS51186"/>
    </source>
</evidence>
<dbReference type="InParanoid" id="A0A2J6T6F5"/>
<evidence type="ECO:0000313" key="2">
    <source>
        <dbReference type="EMBL" id="PMD58588.1"/>
    </source>
</evidence>
<dbReference type="Pfam" id="PF00583">
    <property type="entry name" value="Acetyltransf_1"/>
    <property type="match status" value="1"/>
</dbReference>
<dbReference type="Proteomes" id="UP000235371">
    <property type="component" value="Unassembled WGS sequence"/>
</dbReference>
<accession>A0A2J6T6F5</accession>
<dbReference type="InterPro" id="IPR052777">
    <property type="entry name" value="Acetyltransferase_Enz"/>
</dbReference>
<dbReference type="InterPro" id="IPR000182">
    <property type="entry name" value="GNAT_dom"/>
</dbReference>
<organism evidence="2 3">
    <name type="scientific">Hyaloscypha bicolor E</name>
    <dbReference type="NCBI Taxonomy" id="1095630"/>
    <lineage>
        <taxon>Eukaryota</taxon>
        <taxon>Fungi</taxon>
        <taxon>Dikarya</taxon>
        <taxon>Ascomycota</taxon>
        <taxon>Pezizomycotina</taxon>
        <taxon>Leotiomycetes</taxon>
        <taxon>Helotiales</taxon>
        <taxon>Hyaloscyphaceae</taxon>
        <taxon>Hyaloscypha</taxon>
        <taxon>Hyaloscypha bicolor</taxon>
    </lineage>
</organism>
<dbReference type="PANTHER" id="PTHR43305">
    <property type="entry name" value="FAMILY N-ACETYLTRANSFERASE, PUTATIVE (AFU_ORTHOLOGUE AFUA_2G01380)-RELATED"/>
    <property type="match status" value="1"/>
</dbReference>
<keyword evidence="3" id="KW-1185">Reference proteome</keyword>
<dbReference type="AlphaFoldDB" id="A0A2J6T6F5"/>
<dbReference type="PROSITE" id="PS51186">
    <property type="entry name" value="GNAT"/>
    <property type="match status" value="1"/>
</dbReference>
<name>A0A2J6T6F5_9HELO</name>
<dbReference type="RefSeq" id="XP_024735492.1">
    <property type="nucleotide sequence ID" value="XM_024874964.1"/>
</dbReference>
<feature type="domain" description="N-acetyltransferase" evidence="1">
    <location>
        <begin position="1"/>
        <end position="119"/>
    </location>
</feature>
<evidence type="ECO:0000313" key="3">
    <source>
        <dbReference type="Proteomes" id="UP000235371"/>
    </source>
</evidence>
<dbReference type="Gene3D" id="3.40.630.30">
    <property type="match status" value="1"/>
</dbReference>
<dbReference type="EMBL" id="KZ613817">
    <property type="protein sequence ID" value="PMD58588.1"/>
    <property type="molecule type" value="Genomic_DNA"/>
</dbReference>
<dbReference type="OrthoDB" id="3512140at2759"/>
<dbReference type="CDD" id="cd04301">
    <property type="entry name" value="NAT_SF"/>
    <property type="match status" value="1"/>
</dbReference>
<dbReference type="STRING" id="1095630.A0A2J6T6F5"/>
<dbReference type="GeneID" id="36583044"/>
<dbReference type="InterPro" id="IPR016181">
    <property type="entry name" value="Acyl_CoA_acyltransferase"/>
</dbReference>
<proteinExistence type="predicted"/>
<dbReference type="GO" id="GO:0016747">
    <property type="term" value="F:acyltransferase activity, transferring groups other than amino-acyl groups"/>
    <property type="evidence" value="ECO:0007669"/>
    <property type="project" value="InterPro"/>
</dbReference>
<sequence>LEAEAASLPGRFSSPHGEMLLARATSPGEKPIGWIGLRPFPELMDPGFQLRDIDVCEAKRLFVLEEYRGLGIGRALVKAVVKTAKEKGFKEMRISVEKKLGGEVEMYKRWGFMENREVF</sequence>
<feature type="non-terminal residue" evidence="2">
    <location>
        <position position="1"/>
    </location>
</feature>